<dbReference type="Proteomes" id="UP000176244">
    <property type="component" value="Unassembled WGS sequence"/>
</dbReference>
<proteinExistence type="predicted"/>
<comment type="caution">
    <text evidence="2">The sequence shown here is derived from an EMBL/GenBank/DDBJ whole genome shotgun (WGS) entry which is preliminary data.</text>
</comment>
<sequence length="63" mass="7334">MKLKYKIIIIALCSAAVLLGVTYGIFYWVFYGYVDEAQKNQMKNDFEMVETIIDNEKEVLTAF</sequence>
<evidence type="ECO:0000313" key="3">
    <source>
        <dbReference type="Proteomes" id="UP000176244"/>
    </source>
</evidence>
<keyword evidence="1" id="KW-0472">Membrane</keyword>
<dbReference type="EMBL" id="LKEU01000033">
    <property type="protein sequence ID" value="OFV70204.1"/>
    <property type="molecule type" value="Genomic_DNA"/>
</dbReference>
<evidence type="ECO:0000256" key="1">
    <source>
        <dbReference type="SAM" id="Phobius"/>
    </source>
</evidence>
<dbReference type="RefSeq" id="WP_070371684.1">
    <property type="nucleotide sequence ID" value="NZ_LKEU01000033.1"/>
</dbReference>
<reference evidence="2 3" key="1">
    <citation type="submission" date="2015-09" db="EMBL/GenBank/DDBJ databases">
        <title>Genome sequence of Acetobacterium wieringae DSM 1911.</title>
        <authorList>
            <person name="Poehlein A."/>
            <person name="Bengelsdorf F.R."/>
            <person name="Schiel-Bengelsdorf B."/>
            <person name="Duerre P."/>
            <person name="Daniel R."/>
        </authorList>
    </citation>
    <scope>NUCLEOTIDE SEQUENCE [LARGE SCALE GENOMIC DNA]</scope>
    <source>
        <strain evidence="2 3">DSM 1911</strain>
    </source>
</reference>
<name>A0A1F2PGU1_9FIRM</name>
<dbReference type="STRING" id="52694.ACWI_24090"/>
<evidence type="ECO:0000313" key="2">
    <source>
        <dbReference type="EMBL" id="OFV70204.1"/>
    </source>
</evidence>
<keyword evidence="1" id="KW-1133">Transmembrane helix</keyword>
<accession>A0A1F2PGU1</accession>
<protein>
    <recommendedName>
        <fullName evidence="4">Two-component sensor histidine kinase</fullName>
    </recommendedName>
</protein>
<evidence type="ECO:0008006" key="4">
    <source>
        <dbReference type="Google" id="ProtNLM"/>
    </source>
</evidence>
<dbReference type="AlphaFoldDB" id="A0A1F2PGU1"/>
<feature type="transmembrane region" description="Helical" evidence="1">
    <location>
        <begin position="7"/>
        <end position="30"/>
    </location>
</feature>
<gene>
    <name evidence="2" type="ORF">ACWI_24090</name>
</gene>
<organism evidence="2 3">
    <name type="scientific">Acetobacterium wieringae</name>
    <dbReference type="NCBI Taxonomy" id="52694"/>
    <lineage>
        <taxon>Bacteria</taxon>
        <taxon>Bacillati</taxon>
        <taxon>Bacillota</taxon>
        <taxon>Clostridia</taxon>
        <taxon>Eubacteriales</taxon>
        <taxon>Eubacteriaceae</taxon>
        <taxon>Acetobacterium</taxon>
    </lineage>
</organism>
<keyword evidence="1" id="KW-0812">Transmembrane</keyword>